<evidence type="ECO:0000313" key="2">
    <source>
        <dbReference type="EMBL" id="OPA74219.1"/>
    </source>
</evidence>
<name>A0A1T2X2Y9_9BACL</name>
<protein>
    <recommendedName>
        <fullName evidence="4">F5/8 type C domain-containing protein</fullName>
    </recommendedName>
</protein>
<feature type="chain" id="PRO_5012888164" description="F5/8 type C domain-containing protein" evidence="1">
    <location>
        <begin position="28"/>
        <end position="873"/>
    </location>
</feature>
<evidence type="ECO:0008006" key="4">
    <source>
        <dbReference type="Google" id="ProtNLM"/>
    </source>
</evidence>
<dbReference type="Proteomes" id="UP000190188">
    <property type="component" value="Unassembled WGS sequence"/>
</dbReference>
<sequence length="873" mass="96660">MKRNRRQGVAAAVALLMVLLWLPTAEAAKETPELRNLAAGISYTWSEQPEPSYSDVGNKLTDGKYGTTVFSDPAWVGHLRKSTRSVVFDLGEKKSIARIGAHFLQDSSVGIAYPNTVSMYASNDGLQWGNLAHIPSREVRWADVPASTQDYIWDGSKDGLGQHHPNATMAYAQYVKVTFTTDVFVFVDEIEIWGTDGKMNKAKQVSADRLEFQEPGKATGGMRNLVLLNNGNGPGSPASWTKDNLMPYISYVNEQGEPQDWLFDGVLFHGVQSPSGQDFTNGTATLSDWKGYLDKIFADQGDLLQLNEAVVEAGRRLGDKGHKVNVVLMIPNPGNTVTDFGDVDGDGVTENFNSAVVGAEAAYANKQKAVTWWIQQIKQRWKEEKYSKLKLNGIYWTGKSISMTDPLEPNLIQATSKQAHKKDMNFYWIPDFQGNRNYDWEALGFDAALLEPSAYNASSVTQRIEDATGLAKQYQMGIELAFDEQINTDTDKRERYINTLNGGIDYGYMRNAFKAYDQGKTTLLSSAKSSDPMARQNYDLMYQFLAGTYAKPKPCTKQPEGPVAPDAAQYVVKCGTEITIAHKYNDQSDMWIVFDRFGANKLEGLKEWRLAENTGTTVNPDMSRPSTLLQADVSDWIGPYVVRANANGNGNPWDFTGGNHNYDGGSTSSHTGTTESFRVWADGVEVADGSVTASVYTKMEVVNLIQAYNTKVADGSGRPVLKETVTYEISGGHVQVHNEIEALEDITFDTYYGLQSVNGAWNDTVRYFAGDQEVASSPANTYSDSGTKSVNPNVDSYVLSSGDQGGFQHMLRVQLDRQYGLGQLSNLADNLPVIFTQEYGKTYFLQIKGTTPELKQGEKFAWQGSYDFYAENR</sequence>
<dbReference type="InterPro" id="IPR008979">
    <property type="entry name" value="Galactose-bd-like_sf"/>
</dbReference>
<dbReference type="OrthoDB" id="2083482at2"/>
<comment type="caution">
    <text evidence="2">The sequence shown here is derived from an EMBL/GenBank/DDBJ whole genome shotgun (WGS) entry which is preliminary data.</text>
</comment>
<dbReference type="AlphaFoldDB" id="A0A1T2X2Y9"/>
<keyword evidence="3" id="KW-1185">Reference proteome</keyword>
<dbReference type="SUPFAM" id="SSF49785">
    <property type="entry name" value="Galactose-binding domain-like"/>
    <property type="match status" value="1"/>
</dbReference>
<feature type="signal peptide" evidence="1">
    <location>
        <begin position="1"/>
        <end position="27"/>
    </location>
</feature>
<dbReference type="RefSeq" id="WP_078501764.1">
    <property type="nucleotide sequence ID" value="NZ_MSZX01000011.1"/>
</dbReference>
<dbReference type="InterPro" id="IPR032329">
    <property type="entry name" value="DUF4855"/>
</dbReference>
<accession>A0A1T2X2Y9</accession>
<proteinExistence type="predicted"/>
<keyword evidence="1" id="KW-0732">Signal</keyword>
<evidence type="ECO:0000313" key="3">
    <source>
        <dbReference type="Proteomes" id="UP000190188"/>
    </source>
</evidence>
<organism evidence="2 3">
    <name type="scientific">Paenibacillus selenitireducens</name>
    <dbReference type="NCBI Taxonomy" id="1324314"/>
    <lineage>
        <taxon>Bacteria</taxon>
        <taxon>Bacillati</taxon>
        <taxon>Bacillota</taxon>
        <taxon>Bacilli</taxon>
        <taxon>Bacillales</taxon>
        <taxon>Paenibacillaceae</taxon>
        <taxon>Paenibacillus</taxon>
    </lineage>
</organism>
<dbReference type="STRING" id="1324314.BVG16_24110"/>
<reference evidence="2 3" key="1">
    <citation type="submission" date="2017-01" db="EMBL/GenBank/DDBJ databases">
        <title>Genome analysis of Paenibacillus selenitrireducens ES3-24.</title>
        <authorList>
            <person name="Xu D."/>
            <person name="Yao R."/>
            <person name="Zheng S."/>
        </authorList>
    </citation>
    <scope>NUCLEOTIDE SEQUENCE [LARGE SCALE GENOMIC DNA]</scope>
    <source>
        <strain evidence="2 3">ES3-24</strain>
    </source>
</reference>
<evidence type="ECO:0000256" key="1">
    <source>
        <dbReference type="SAM" id="SignalP"/>
    </source>
</evidence>
<dbReference type="EMBL" id="MSZX01000011">
    <property type="protein sequence ID" value="OPA74219.1"/>
    <property type="molecule type" value="Genomic_DNA"/>
</dbReference>
<gene>
    <name evidence="2" type="ORF">BVG16_24110</name>
</gene>
<dbReference type="Pfam" id="PF16147">
    <property type="entry name" value="DUF4855"/>
    <property type="match status" value="1"/>
</dbReference>
<dbReference type="Gene3D" id="2.60.120.260">
    <property type="entry name" value="Galactose-binding domain-like"/>
    <property type="match status" value="1"/>
</dbReference>